<sequence>MLAISSNRFRGSMASPCFAIVDDDANFASMTVEMARRRGFRAHAFERVAEATPWLADHDPDLTLLDLNLPDGTGFDVIDHLPRQRQGQIVFVSGSSDIEHARRAVSSPASAFLPKPLPPRRLMGLLDEVNQAYRLREAARRDESDGLLGDSDAMQRLRQEISRAAPHDVSVLLCGETGSGKELAARALHAQSGRNGRFVAVNCGALPGELLASELFGHERGSFTGANLRHLGFFEQAQGGTLFLDEIGEMPLPLQVYLLRTLETGVVQRIGGSNEVPVDVRIIAATHRLLDDQGVAGLRPDLFFRLARYPIEVPPLRVRGKDIALLANTFIARLNQRSGQDKRLDDRSLAALLAHPWPGNVRELAAAVEMAYLRSSDDWVFPQPLAWRPAAHASNDDAGHVQFRVGMTFQEVEAQMLRKTLDFHAGDKTAAARSLGVSVRTIHNHLARTPPHD</sequence>
<evidence type="ECO:0000256" key="5">
    <source>
        <dbReference type="ARBA" id="ARBA00023163"/>
    </source>
</evidence>
<feature type="domain" description="Sigma-54 factor interaction" evidence="7">
    <location>
        <begin position="147"/>
        <end position="373"/>
    </location>
</feature>
<dbReference type="PROSITE" id="PS50110">
    <property type="entry name" value="RESPONSE_REGULATORY"/>
    <property type="match status" value="1"/>
</dbReference>
<feature type="modified residue" description="4-aspartylphosphate" evidence="6">
    <location>
        <position position="66"/>
    </location>
</feature>
<keyword evidence="10" id="KW-1185">Reference proteome</keyword>
<dbReference type="Pfam" id="PF02954">
    <property type="entry name" value="HTH_8"/>
    <property type="match status" value="1"/>
</dbReference>
<dbReference type="Pfam" id="PF00158">
    <property type="entry name" value="Sigma54_activat"/>
    <property type="match status" value="1"/>
</dbReference>
<dbReference type="SUPFAM" id="SSF52172">
    <property type="entry name" value="CheY-like"/>
    <property type="match status" value="1"/>
</dbReference>
<keyword evidence="3" id="KW-0805">Transcription regulation</keyword>
<dbReference type="SMART" id="SM00382">
    <property type="entry name" value="AAA"/>
    <property type="match status" value="1"/>
</dbReference>
<evidence type="ECO:0000256" key="6">
    <source>
        <dbReference type="PROSITE-ProRule" id="PRU00169"/>
    </source>
</evidence>
<dbReference type="InterPro" id="IPR001789">
    <property type="entry name" value="Sig_transdc_resp-reg_receiver"/>
</dbReference>
<protein>
    <submittedName>
        <fullName evidence="9">DNA-binding transcriptional response regulator, NtrC family, contains REC, AAA-type ATPase, and a Fis-type DNA-binding domains</fullName>
    </submittedName>
</protein>
<keyword evidence="6" id="KW-0597">Phosphoprotein</keyword>
<evidence type="ECO:0000259" key="8">
    <source>
        <dbReference type="PROSITE" id="PS50110"/>
    </source>
</evidence>
<dbReference type="InterPro" id="IPR025944">
    <property type="entry name" value="Sigma_54_int_dom_CS"/>
</dbReference>
<dbReference type="CDD" id="cd00009">
    <property type="entry name" value="AAA"/>
    <property type="match status" value="1"/>
</dbReference>
<dbReference type="InterPro" id="IPR011006">
    <property type="entry name" value="CheY-like_superfamily"/>
</dbReference>
<keyword evidence="2" id="KW-0067">ATP-binding</keyword>
<dbReference type="FunFam" id="3.40.50.300:FF:000006">
    <property type="entry name" value="DNA-binding transcriptional regulator NtrC"/>
    <property type="match status" value="1"/>
</dbReference>
<evidence type="ECO:0000313" key="10">
    <source>
        <dbReference type="Proteomes" id="UP000190341"/>
    </source>
</evidence>
<keyword evidence="4 9" id="KW-0238">DNA-binding</keyword>
<dbReference type="GO" id="GO:0043565">
    <property type="term" value="F:sequence-specific DNA binding"/>
    <property type="evidence" value="ECO:0007669"/>
    <property type="project" value="InterPro"/>
</dbReference>
<accession>A0A1T5IT81</accession>
<dbReference type="SMART" id="SM00448">
    <property type="entry name" value="REC"/>
    <property type="match status" value="1"/>
</dbReference>
<dbReference type="CDD" id="cd00156">
    <property type="entry name" value="REC"/>
    <property type="match status" value="1"/>
</dbReference>
<evidence type="ECO:0000256" key="2">
    <source>
        <dbReference type="ARBA" id="ARBA00022840"/>
    </source>
</evidence>
<dbReference type="InterPro" id="IPR003593">
    <property type="entry name" value="AAA+_ATPase"/>
</dbReference>
<dbReference type="Gene3D" id="3.40.50.300">
    <property type="entry name" value="P-loop containing nucleotide triphosphate hydrolases"/>
    <property type="match status" value="1"/>
</dbReference>
<dbReference type="PROSITE" id="PS00676">
    <property type="entry name" value="SIGMA54_INTERACT_2"/>
    <property type="match status" value="1"/>
</dbReference>
<dbReference type="EMBL" id="FUZV01000001">
    <property type="protein sequence ID" value="SKC42336.1"/>
    <property type="molecule type" value="Genomic_DNA"/>
</dbReference>
<dbReference type="SUPFAM" id="SSF46689">
    <property type="entry name" value="Homeodomain-like"/>
    <property type="match status" value="1"/>
</dbReference>
<dbReference type="InterPro" id="IPR009057">
    <property type="entry name" value="Homeodomain-like_sf"/>
</dbReference>
<proteinExistence type="predicted"/>
<dbReference type="GO" id="GO:0006355">
    <property type="term" value="P:regulation of DNA-templated transcription"/>
    <property type="evidence" value="ECO:0007669"/>
    <property type="project" value="InterPro"/>
</dbReference>
<dbReference type="InterPro" id="IPR027417">
    <property type="entry name" value="P-loop_NTPase"/>
</dbReference>
<dbReference type="Gene3D" id="1.10.8.60">
    <property type="match status" value="1"/>
</dbReference>
<evidence type="ECO:0000313" key="9">
    <source>
        <dbReference type="EMBL" id="SKC42336.1"/>
    </source>
</evidence>
<dbReference type="InterPro" id="IPR002197">
    <property type="entry name" value="HTH_Fis"/>
</dbReference>
<evidence type="ECO:0000259" key="7">
    <source>
        <dbReference type="PROSITE" id="PS50045"/>
    </source>
</evidence>
<dbReference type="SUPFAM" id="SSF52540">
    <property type="entry name" value="P-loop containing nucleoside triphosphate hydrolases"/>
    <property type="match status" value="1"/>
</dbReference>
<dbReference type="PANTHER" id="PTHR32071:SF117">
    <property type="entry name" value="PTS-DEPENDENT DIHYDROXYACETONE KINASE OPERON REGULATORY PROTEIN-RELATED"/>
    <property type="match status" value="1"/>
</dbReference>
<evidence type="ECO:0000256" key="4">
    <source>
        <dbReference type="ARBA" id="ARBA00023125"/>
    </source>
</evidence>
<dbReference type="GO" id="GO:0000160">
    <property type="term" value="P:phosphorelay signal transduction system"/>
    <property type="evidence" value="ECO:0007669"/>
    <property type="project" value="InterPro"/>
</dbReference>
<dbReference type="Proteomes" id="UP000190341">
    <property type="component" value="Unassembled WGS sequence"/>
</dbReference>
<dbReference type="Gene3D" id="1.10.10.60">
    <property type="entry name" value="Homeodomain-like"/>
    <property type="match status" value="1"/>
</dbReference>
<dbReference type="PROSITE" id="PS50045">
    <property type="entry name" value="SIGMA54_INTERACT_4"/>
    <property type="match status" value="1"/>
</dbReference>
<dbReference type="AlphaFoldDB" id="A0A1T5IT81"/>
<dbReference type="GO" id="GO:0005524">
    <property type="term" value="F:ATP binding"/>
    <property type="evidence" value="ECO:0007669"/>
    <property type="project" value="UniProtKB-KW"/>
</dbReference>
<reference evidence="9 10" key="1">
    <citation type="submission" date="2017-02" db="EMBL/GenBank/DDBJ databases">
        <authorList>
            <person name="Peterson S.W."/>
        </authorList>
    </citation>
    <scope>NUCLEOTIDE SEQUENCE [LARGE SCALE GENOMIC DNA]</scope>
    <source>
        <strain evidence="9 10">P15</strain>
    </source>
</reference>
<evidence type="ECO:0000256" key="3">
    <source>
        <dbReference type="ARBA" id="ARBA00023015"/>
    </source>
</evidence>
<gene>
    <name evidence="9" type="ORF">SAMN06296058_0217</name>
</gene>
<dbReference type="Pfam" id="PF25601">
    <property type="entry name" value="AAA_lid_14"/>
    <property type="match status" value="1"/>
</dbReference>
<dbReference type="STRING" id="428993.SAMN06296058_0217"/>
<dbReference type="InterPro" id="IPR058031">
    <property type="entry name" value="AAA_lid_NorR"/>
</dbReference>
<dbReference type="PROSITE" id="PS00688">
    <property type="entry name" value="SIGMA54_INTERACT_3"/>
    <property type="match status" value="1"/>
</dbReference>
<dbReference type="InterPro" id="IPR025943">
    <property type="entry name" value="Sigma_54_int_dom_ATP-bd_2"/>
</dbReference>
<keyword evidence="1" id="KW-0547">Nucleotide-binding</keyword>
<dbReference type="Gene3D" id="3.40.50.2300">
    <property type="match status" value="1"/>
</dbReference>
<feature type="domain" description="Response regulatory" evidence="8">
    <location>
        <begin position="17"/>
        <end position="130"/>
    </location>
</feature>
<name>A0A1T5IT81_9GAMM</name>
<dbReference type="Pfam" id="PF00072">
    <property type="entry name" value="Response_reg"/>
    <property type="match status" value="1"/>
</dbReference>
<dbReference type="PANTHER" id="PTHR32071">
    <property type="entry name" value="TRANSCRIPTIONAL REGULATORY PROTEIN"/>
    <property type="match status" value="1"/>
</dbReference>
<keyword evidence="5" id="KW-0804">Transcription</keyword>
<evidence type="ECO:0000256" key="1">
    <source>
        <dbReference type="ARBA" id="ARBA00022741"/>
    </source>
</evidence>
<organism evidence="9 10">
    <name type="scientific">Pseudoxanthomonas indica</name>
    <dbReference type="NCBI Taxonomy" id="428993"/>
    <lineage>
        <taxon>Bacteria</taxon>
        <taxon>Pseudomonadati</taxon>
        <taxon>Pseudomonadota</taxon>
        <taxon>Gammaproteobacteria</taxon>
        <taxon>Lysobacterales</taxon>
        <taxon>Lysobacteraceae</taxon>
        <taxon>Pseudoxanthomonas</taxon>
    </lineage>
</organism>
<dbReference type="InterPro" id="IPR002078">
    <property type="entry name" value="Sigma_54_int"/>
</dbReference>